<gene>
    <name evidence="2" type="ORF">METZ01_LOCUS503220</name>
</gene>
<dbReference type="InterPro" id="IPR025965">
    <property type="entry name" value="FlgD/Vpr_Ig-like"/>
</dbReference>
<organism evidence="2">
    <name type="scientific">marine metagenome</name>
    <dbReference type="NCBI Taxonomy" id="408172"/>
    <lineage>
        <taxon>unclassified sequences</taxon>
        <taxon>metagenomes</taxon>
        <taxon>ecological metagenomes</taxon>
    </lineage>
</organism>
<accession>A0A383E0P8</accession>
<proteinExistence type="predicted"/>
<feature type="domain" description="FlgD/Vpr Ig-like" evidence="1">
    <location>
        <begin position="137"/>
        <end position="193"/>
    </location>
</feature>
<feature type="non-terminal residue" evidence="2">
    <location>
        <position position="1"/>
    </location>
</feature>
<name>A0A383E0P8_9ZZZZ</name>
<evidence type="ECO:0000259" key="1">
    <source>
        <dbReference type="Pfam" id="PF13860"/>
    </source>
</evidence>
<dbReference type="Pfam" id="PF13860">
    <property type="entry name" value="FlgD_ig"/>
    <property type="match status" value="1"/>
</dbReference>
<protein>
    <recommendedName>
        <fullName evidence="1">FlgD/Vpr Ig-like domain-containing protein</fullName>
    </recommendedName>
</protein>
<dbReference type="EMBL" id="UINC01221858">
    <property type="protein sequence ID" value="SVE50366.1"/>
    <property type="molecule type" value="Genomic_DNA"/>
</dbReference>
<dbReference type="InterPro" id="IPR026444">
    <property type="entry name" value="Secre_tail"/>
</dbReference>
<sequence length="206" mass="23412">TPVDIFGMAGIRLAFHPGDLTPLSISRLSLFVNDKAVNLLRDFEVKIENREWQIIEVPWRSFRFRDKIETVESIRLAGNPSGTFYMDDVRLVTTIPATNPIATVIAERTVETTPAAVSLFQNYPNPFNSVTTISYELPHRGTVTLAVYNIAGQEVARLVYGLREAGTYRLTWDGRDNADRKLTSGVYFYRLAALERMETRKLLLLR</sequence>
<dbReference type="NCBIfam" id="TIGR04183">
    <property type="entry name" value="Por_Secre_tail"/>
    <property type="match status" value="1"/>
</dbReference>
<dbReference type="AlphaFoldDB" id="A0A383E0P8"/>
<dbReference type="Gene3D" id="2.60.40.4070">
    <property type="match status" value="1"/>
</dbReference>
<reference evidence="2" key="1">
    <citation type="submission" date="2018-05" db="EMBL/GenBank/DDBJ databases">
        <authorList>
            <person name="Lanie J.A."/>
            <person name="Ng W.-L."/>
            <person name="Kazmierczak K.M."/>
            <person name="Andrzejewski T.M."/>
            <person name="Davidsen T.M."/>
            <person name="Wayne K.J."/>
            <person name="Tettelin H."/>
            <person name="Glass J.I."/>
            <person name="Rusch D."/>
            <person name="Podicherti R."/>
            <person name="Tsui H.-C.T."/>
            <person name="Winkler M.E."/>
        </authorList>
    </citation>
    <scope>NUCLEOTIDE SEQUENCE</scope>
</reference>
<evidence type="ECO:0000313" key="2">
    <source>
        <dbReference type="EMBL" id="SVE50366.1"/>
    </source>
</evidence>